<organism evidence="1 2">
    <name type="scientific">Psychrosphaera ytuae</name>
    <dbReference type="NCBI Taxonomy" id="2820710"/>
    <lineage>
        <taxon>Bacteria</taxon>
        <taxon>Pseudomonadati</taxon>
        <taxon>Pseudomonadota</taxon>
        <taxon>Gammaproteobacteria</taxon>
        <taxon>Alteromonadales</taxon>
        <taxon>Pseudoalteromonadaceae</taxon>
        <taxon>Psychrosphaera</taxon>
    </lineage>
</organism>
<dbReference type="KEGG" id="psym:J1N51_14095"/>
<dbReference type="PIRSF" id="PIRSF028234">
    <property type="entry name" value="UCP028234"/>
    <property type="match status" value="1"/>
</dbReference>
<evidence type="ECO:0000313" key="2">
    <source>
        <dbReference type="Proteomes" id="UP000682739"/>
    </source>
</evidence>
<dbReference type="InterPro" id="IPR029063">
    <property type="entry name" value="SAM-dependent_MTases_sf"/>
</dbReference>
<dbReference type="Pfam" id="PF12847">
    <property type="entry name" value="Methyltransf_18"/>
    <property type="match status" value="1"/>
</dbReference>
<proteinExistence type="predicted"/>
<dbReference type="AlphaFoldDB" id="A0A975HI50"/>
<dbReference type="Proteomes" id="UP000682739">
    <property type="component" value="Chromosome"/>
</dbReference>
<reference evidence="1" key="1">
    <citation type="submission" date="2021-03" db="EMBL/GenBank/DDBJ databases">
        <title>Description of Psychrosphaera ytuae sp. nov. isolated from deep sea sediment of South China Sea.</title>
        <authorList>
            <person name="Zhang J."/>
            <person name="Xu X.-D."/>
        </authorList>
    </citation>
    <scope>NUCLEOTIDE SEQUENCE</scope>
    <source>
        <strain evidence="1">MTZ26</strain>
    </source>
</reference>
<dbReference type="PANTHER" id="PTHR38451">
    <property type="entry name" value="TRNA (ADENINE(22)-N(1))-METHYLTRANSFERASE"/>
    <property type="match status" value="1"/>
</dbReference>
<gene>
    <name evidence="1" type="ORF">J1N51_14095</name>
</gene>
<evidence type="ECO:0000313" key="1">
    <source>
        <dbReference type="EMBL" id="QTH63822.1"/>
    </source>
</evidence>
<dbReference type="RefSeq" id="WP_208831877.1">
    <property type="nucleotide sequence ID" value="NZ_CP072110.1"/>
</dbReference>
<dbReference type="Gene3D" id="3.40.50.150">
    <property type="entry name" value="Vaccinia Virus protein VP39"/>
    <property type="match status" value="1"/>
</dbReference>
<accession>A0A975HI50</accession>
<dbReference type="InterPro" id="IPR016876">
    <property type="entry name" value="UCP028234"/>
</dbReference>
<sequence>MRLGHRLQQLVNMIEHDYSIIWDTCCDHGLLGAELLNQNKQGKRPNLHTVYFVDIQADIMASTQQKLETFYPNVSSDSLHVANWQTLCSSVEDIPLVTTSSRQLIVIAGVGGDLMSHFVNILNNKFALTNVELLLCPVRHTHELRETLKQCNFGVISEKLIVENQRFYECLHVAKTSSELSTSPITIVGEQLWQSSYTELQRGETTRQDKVRYCQQMIKHFKAASANPNQSSLAQSLLTTYQGVLTELHTQSQT</sequence>
<protein>
    <submittedName>
        <fullName evidence="1">tRNA (Adenine(22)-N(1))-methyltransferase TrmK</fullName>
    </submittedName>
</protein>
<dbReference type="EMBL" id="CP072110">
    <property type="protein sequence ID" value="QTH63822.1"/>
    <property type="molecule type" value="Genomic_DNA"/>
</dbReference>
<dbReference type="PANTHER" id="PTHR38451:SF1">
    <property type="entry name" value="TRNA (ADENINE(22)-N(1))-METHYLTRANSFERASE"/>
    <property type="match status" value="1"/>
</dbReference>
<name>A0A975HI50_9GAMM</name>
<keyword evidence="2" id="KW-1185">Reference proteome</keyword>